<feature type="transmembrane region" description="Helical" evidence="1">
    <location>
        <begin position="12"/>
        <end position="29"/>
    </location>
</feature>
<keyword evidence="1" id="KW-0472">Membrane</keyword>
<comment type="caution">
    <text evidence="2">The sequence shown here is derived from an EMBL/GenBank/DDBJ whole genome shotgun (WGS) entry which is preliminary data.</text>
</comment>
<reference evidence="2 3" key="1">
    <citation type="submission" date="2020-06" db="EMBL/GenBank/DDBJ databases">
        <title>The genome sequence of Candidatus Regiella insecticola strain Tut.</title>
        <authorList>
            <person name="Nikoh N."/>
            <person name="Tsuchida T."/>
            <person name="Koga R."/>
            <person name="Oshima K."/>
            <person name="Hattori M."/>
            <person name="Fukatsu T."/>
        </authorList>
    </citation>
    <scope>NUCLEOTIDE SEQUENCE [LARGE SCALE GENOMIC DNA]</scope>
    <source>
        <strain evidence="2 3">Tut</strain>
    </source>
</reference>
<dbReference type="RefSeq" id="WP_176488523.1">
    <property type="nucleotide sequence ID" value="NZ_BLXO01000006.1"/>
</dbReference>
<accession>A0A6L2ZRY1</accession>
<proteinExistence type="predicted"/>
<sequence>MPGFIEMPHTNVVFGVATELVILGVAAWLKGLDKVRNISDEVSTIDRVKIGGVKYDAIVALGRADHAIKNIEDSTATSDGVTKYVKDYIKGNANLSFDSILGDLLNANAAFALYHYTNTRKEFRDIASAIDKAIDAVRVEYRKERILKLINVA</sequence>
<evidence type="ECO:0000313" key="2">
    <source>
        <dbReference type="EMBL" id="GFN46948.1"/>
    </source>
</evidence>
<keyword evidence="1" id="KW-1133">Transmembrane helix</keyword>
<keyword evidence="1" id="KW-0812">Transmembrane</keyword>
<organism evidence="2 3">
    <name type="scientific">Candidatus Regiella insecticola</name>
    <dbReference type="NCBI Taxonomy" id="138073"/>
    <lineage>
        <taxon>Bacteria</taxon>
        <taxon>Pseudomonadati</taxon>
        <taxon>Pseudomonadota</taxon>
        <taxon>Gammaproteobacteria</taxon>
        <taxon>Enterobacterales</taxon>
        <taxon>Enterobacteriaceae</taxon>
        <taxon>aphid secondary symbionts</taxon>
        <taxon>Candidatus Regiella</taxon>
    </lineage>
</organism>
<dbReference type="Proteomes" id="UP000504714">
    <property type="component" value="Unassembled WGS sequence"/>
</dbReference>
<gene>
    <name evidence="2" type="ORF">RINTU1_27740</name>
</gene>
<evidence type="ECO:0000313" key="3">
    <source>
        <dbReference type="Proteomes" id="UP000504714"/>
    </source>
</evidence>
<dbReference type="EMBL" id="BLXO01000006">
    <property type="protein sequence ID" value="GFN46948.1"/>
    <property type="molecule type" value="Genomic_DNA"/>
</dbReference>
<name>A0A6L2ZRY1_9ENTR</name>
<evidence type="ECO:0000256" key="1">
    <source>
        <dbReference type="SAM" id="Phobius"/>
    </source>
</evidence>
<protein>
    <submittedName>
        <fullName evidence="2">Uncharacterized protein</fullName>
    </submittedName>
</protein>
<dbReference type="AlphaFoldDB" id="A0A6L2ZRY1"/>